<organism evidence="1 2">
    <name type="scientific">Chamaesiphon polymorphus CCALA 037</name>
    <dbReference type="NCBI Taxonomy" id="2107692"/>
    <lineage>
        <taxon>Bacteria</taxon>
        <taxon>Bacillati</taxon>
        <taxon>Cyanobacteriota</taxon>
        <taxon>Cyanophyceae</taxon>
        <taxon>Gomontiellales</taxon>
        <taxon>Chamaesiphonaceae</taxon>
        <taxon>Chamaesiphon</taxon>
    </lineage>
</organism>
<sequence>MSFSESSRSSQPAIERPPNREICHYSNLLRQSIREQFRTVTENRQGKVNLFTTATTDLFSIFLSALPPDFRQHHTCNSCRQFVERYGGIVTIDSEGKTTPVMWNPKLVPEVYAPAVSKLASVVSGAAIDNVFLSELRTWGTPVTGIWEHFSVVPGEDLVFKSTPIYTTYQTLAQKRQEYQMLVRGLADFSLQVATQAYSLLSNATLYRSEACLGIAKWFLDLKQQRESVQNSRLRENLTWLAVANAPPGYCHIRSGTIGTLLEDIQNGLAFQQIADRFNAKMNPLQYLRPQAPPKAGNIAQAEKIVAQLQTAGALDRRFAKLEDLQALWVPHPTAPKVEQKGIFGHLQTATTRAQQQLDVPPIVMTWEKFARTILPTAKTIEYFVPTSQQAYMALVTAQNPEAPPIIQWDMPEASNPVTWYFYANGSSPDAWNLRSNTYCAVTAIVLQPSLWNDPEKFAHKGEKVFLILQNAKDKQYQKGAGFFPESLKSEYHSIRSTMEAYAQNAVLAGKDEATACGIGLQKGGTWDLILLRVTTADNLQVNYQLDRWD</sequence>
<accession>A0A2T1GFQ2</accession>
<dbReference type="AlphaFoldDB" id="A0A2T1GFQ2"/>
<comment type="caution">
    <text evidence="1">The sequence shown here is derived from an EMBL/GenBank/DDBJ whole genome shotgun (WGS) entry which is preliminary data.</text>
</comment>
<dbReference type="EMBL" id="PVWO01000126">
    <property type="protein sequence ID" value="PSB56436.1"/>
    <property type="molecule type" value="Genomic_DNA"/>
</dbReference>
<keyword evidence="2" id="KW-1185">Reference proteome</keyword>
<reference evidence="1 2" key="1">
    <citation type="submission" date="2018-03" db="EMBL/GenBank/DDBJ databases">
        <title>The ancient ancestry and fast evolution of plastids.</title>
        <authorList>
            <person name="Moore K.R."/>
            <person name="Magnabosco C."/>
            <person name="Momper L."/>
            <person name="Gold D.A."/>
            <person name="Bosak T."/>
            <person name="Fournier G.P."/>
        </authorList>
    </citation>
    <scope>NUCLEOTIDE SEQUENCE [LARGE SCALE GENOMIC DNA]</scope>
    <source>
        <strain evidence="1 2">CCALA 037</strain>
    </source>
</reference>
<evidence type="ECO:0000313" key="2">
    <source>
        <dbReference type="Proteomes" id="UP000238937"/>
    </source>
</evidence>
<name>A0A2T1GFQ2_9CYAN</name>
<proteinExistence type="predicted"/>
<protein>
    <submittedName>
        <fullName evidence="1">Uncharacterized protein</fullName>
    </submittedName>
</protein>
<dbReference type="Proteomes" id="UP000238937">
    <property type="component" value="Unassembled WGS sequence"/>
</dbReference>
<dbReference type="OrthoDB" id="1090891at2"/>
<evidence type="ECO:0000313" key="1">
    <source>
        <dbReference type="EMBL" id="PSB56436.1"/>
    </source>
</evidence>
<gene>
    <name evidence="1" type="ORF">C7B77_11925</name>
</gene>
<dbReference type="RefSeq" id="WP_106304602.1">
    <property type="nucleotide sequence ID" value="NZ_PVWO01000126.1"/>
</dbReference>